<dbReference type="Proteomes" id="UP001175228">
    <property type="component" value="Unassembled WGS sequence"/>
</dbReference>
<comment type="caution">
    <text evidence="2">The sequence shown here is derived from an EMBL/GenBank/DDBJ whole genome shotgun (WGS) entry which is preliminary data.</text>
</comment>
<reference evidence="2" key="1">
    <citation type="submission" date="2023-06" db="EMBL/GenBank/DDBJ databases">
        <authorList>
            <consortium name="Lawrence Berkeley National Laboratory"/>
            <person name="Ahrendt S."/>
            <person name="Sahu N."/>
            <person name="Indic B."/>
            <person name="Wong-Bajracharya J."/>
            <person name="Merenyi Z."/>
            <person name="Ke H.-M."/>
            <person name="Monk M."/>
            <person name="Kocsube S."/>
            <person name="Drula E."/>
            <person name="Lipzen A."/>
            <person name="Balint B."/>
            <person name="Henrissat B."/>
            <person name="Andreopoulos B."/>
            <person name="Martin F.M."/>
            <person name="Harder C.B."/>
            <person name="Rigling D."/>
            <person name="Ford K.L."/>
            <person name="Foster G.D."/>
            <person name="Pangilinan J."/>
            <person name="Papanicolaou A."/>
            <person name="Barry K."/>
            <person name="LaButti K."/>
            <person name="Viragh M."/>
            <person name="Koriabine M."/>
            <person name="Yan M."/>
            <person name="Riley R."/>
            <person name="Champramary S."/>
            <person name="Plett K.L."/>
            <person name="Tsai I.J."/>
            <person name="Slot J."/>
            <person name="Sipos G."/>
            <person name="Plett J."/>
            <person name="Nagy L.G."/>
            <person name="Grigoriev I.V."/>
        </authorList>
    </citation>
    <scope>NUCLEOTIDE SEQUENCE</scope>
    <source>
        <strain evidence="2">HWK02</strain>
    </source>
</reference>
<dbReference type="AlphaFoldDB" id="A0AA39UQ39"/>
<sequence>MSTPTFEWFPPPTILPSEFTPNTIPGIDAESTLSLQNILRDNHEKWHVFFNHIRFHNHITHHVLAIWALGANKKTMKPPAIKSPNDIVGEFYYSLGDDSIYYEAYKTFFRENIKDKGIATVLRSLSSPRLLMSAAGEKQPAMLKRLLSGLVHPIIHTGYGLAQASVHHDHLELLLPPSFFEPVDPLAEKLSANLTLHSEPKDIKPETHAFDILARVLKDDTLKFPDTSDPEFFAYTLRDNGKTLLGYTNQWTLGPKDVNRKIEELQWMNTILYAIVGCSSWKEHISSSFTSTPSPKYMAVSLAWWVARGRPGFDIPKFFDTPPMLSTPNLESNLPCPIRAVVHPDDHLCKSKSVCTLCDTLWAASRTVQPDFSQTKLKGADKLDGTLFLRAAQLTAKHFEYEGKGEKYPAATLWDFSKTM</sequence>
<name>A0AA39UQ39_9AGAR</name>
<keyword evidence="1" id="KW-0560">Oxidoreductase</keyword>
<organism evidence="2 3">
    <name type="scientific">Armillaria luteobubalina</name>
    <dbReference type="NCBI Taxonomy" id="153913"/>
    <lineage>
        <taxon>Eukaryota</taxon>
        <taxon>Fungi</taxon>
        <taxon>Dikarya</taxon>
        <taxon>Basidiomycota</taxon>
        <taxon>Agaricomycotina</taxon>
        <taxon>Agaricomycetes</taxon>
        <taxon>Agaricomycetidae</taxon>
        <taxon>Agaricales</taxon>
        <taxon>Marasmiineae</taxon>
        <taxon>Physalacriaceae</taxon>
        <taxon>Armillaria</taxon>
    </lineage>
</organism>
<dbReference type="PANTHER" id="PTHR35870:SF1">
    <property type="entry name" value="PROTEIN, PUTATIVE (AFU_ORTHOLOGUE AFUA_5G03330)-RELATED"/>
    <property type="match status" value="1"/>
</dbReference>
<evidence type="ECO:0000313" key="3">
    <source>
        <dbReference type="Proteomes" id="UP001175228"/>
    </source>
</evidence>
<evidence type="ECO:0000313" key="2">
    <source>
        <dbReference type="EMBL" id="KAK0487980.1"/>
    </source>
</evidence>
<dbReference type="PANTHER" id="PTHR35870">
    <property type="entry name" value="PROTEIN, PUTATIVE (AFU_ORTHOLOGUE AFUA_5G03330)-RELATED"/>
    <property type="match status" value="1"/>
</dbReference>
<protein>
    <submittedName>
        <fullName evidence="2">Uncharacterized protein</fullName>
    </submittedName>
</protein>
<dbReference type="EMBL" id="JAUEPU010000042">
    <property type="protein sequence ID" value="KAK0487980.1"/>
    <property type="molecule type" value="Genomic_DNA"/>
</dbReference>
<dbReference type="Pfam" id="PF14027">
    <property type="entry name" value="Questin_oxidase"/>
    <property type="match status" value="1"/>
</dbReference>
<proteinExistence type="predicted"/>
<evidence type="ECO:0000256" key="1">
    <source>
        <dbReference type="ARBA" id="ARBA00023002"/>
    </source>
</evidence>
<keyword evidence="3" id="KW-1185">Reference proteome</keyword>
<gene>
    <name evidence="2" type="ORF">EDD18DRAFT_1191638</name>
</gene>
<dbReference type="GO" id="GO:0016491">
    <property type="term" value="F:oxidoreductase activity"/>
    <property type="evidence" value="ECO:0007669"/>
    <property type="project" value="UniProtKB-KW"/>
</dbReference>
<accession>A0AA39UQ39</accession>
<dbReference type="InterPro" id="IPR025337">
    <property type="entry name" value="Questin_oxidase-like"/>
</dbReference>